<dbReference type="AlphaFoldDB" id="A0A6G1L6P0"/>
<protein>
    <submittedName>
        <fullName evidence="6">L domain-like protein</fullName>
    </submittedName>
</protein>
<keyword evidence="2" id="KW-0964">Secreted</keyword>
<accession>A0A6G1L6P0</accession>
<comment type="subcellular location">
    <subcellularLocation>
        <location evidence="1">Secreted</location>
    </subcellularLocation>
</comment>
<dbReference type="InterPro" id="IPR051582">
    <property type="entry name" value="LRR_extensin-like_regulator"/>
</dbReference>
<organism evidence="6 7">
    <name type="scientific">Teratosphaeria nubilosa</name>
    <dbReference type="NCBI Taxonomy" id="161662"/>
    <lineage>
        <taxon>Eukaryota</taxon>
        <taxon>Fungi</taxon>
        <taxon>Dikarya</taxon>
        <taxon>Ascomycota</taxon>
        <taxon>Pezizomycotina</taxon>
        <taxon>Dothideomycetes</taxon>
        <taxon>Dothideomycetidae</taxon>
        <taxon>Mycosphaerellales</taxon>
        <taxon>Teratosphaeriaceae</taxon>
        <taxon>Teratosphaeria</taxon>
    </lineage>
</organism>
<keyword evidence="4" id="KW-0732">Signal</keyword>
<dbReference type="InterPro" id="IPR001611">
    <property type="entry name" value="Leu-rich_rpt"/>
</dbReference>
<evidence type="ECO:0000313" key="6">
    <source>
        <dbReference type="EMBL" id="KAF2768098.1"/>
    </source>
</evidence>
<reference evidence="6" key="1">
    <citation type="journal article" date="2020" name="Stud. Mycol.">
        <title>101 Dothideomycetes genomes: a test case for predicting lifestyles and emergence of pathogens.</title>
        <authorList>
            <person name="Haridas S."/>
            <person name="Albert R."/>
            <person name="Binder M."/>
            <person name="Bloem J."/>
            <person name="Labutti K."/>
            <person name="Salamov A."/>
            <person name="Andreopoulos B."/>
            <person name="Baker S."/>
            <person name="Barry K."/>
            <person name="Bills G."/>
            <person name="Bluhm B."/>
            <person name="Cannon C."/>
            <person name="Castanera R."/>
            <person name="Culley D."/>
            <person name="Daum C."/>
            <person name="Ezra D."/>
            <person name="Gonzalez J."/>
            <person name="Henrissat B."/>
            <person name="Kuo A."/>
            <person name="Liang C."/>
            <person name="Lipzen A."/>
            <person name="Lutzoni F."/>
            <person name="Magnuson J."/>
            <person name="Mondo S."/>
            <person name="Nolan M."/>
            <person name="Ohm R."/>
            <person name="Pangilinan J."/>
            <person name="Park H.-J."/>
            <person name="Ramirez L."/>
            <person name="Alfaro M."/>
            <person name="Sun H."/>
            <person name="Tritt A."/>
            <person name="Yoshinaga Y."/>
            <person name="Zwiers L.-H."/>
            <person name="Turgeon B."/>
            <person name="Goodwin S."/>
            <person name="Spatafora J."/>
            <person name="Crous P."/>
            <person name="Grigoriev I."/>
        </authorList>
    </citation>
    <scope>NUCLEOTIDE SEQUENCE</scope>
    <source>
        <strain evidence="6">CBS 116005</strain>
    </source>
</reference>
<evidence type="ECO:0000256" key="2">
    <source>
        <dbReference type="ARBA" id="ARBA00022525"/>
    </source>
</evidence>
<dbReference type="GO" id="GO:0005576">
    <property type="term" value="C:extracellular region"/>
    <property type="evidence" value="ECO:0007669"/>
    <property type="project" value="UniProtKB-SubCell"/>
</dbReference>
<dbReference type="Proteomes" id="UP000799436">
    <property type="component" value="Unassembled WGS sequence"/>
</dbReference>
<dbReference type="PANTHER" id="PTHR32093:SF131">
    <property type="entry name" value="LEUCINE-RICH REPEAT-CONTAINING N-TERMINAL PLANT-TYPE DOMAIN-CONTAINING PROTEIN"/>
    <property type="match status" value="1"/>
</dbReference>
<dbReference type="PANTHER" id="PTHR32093">
    <property type="entry name" value="LEUCINE-RICH REPEAT EXTENSIN-LIKE PROTEIN 3-RELATED"/>
    <property type="match status" value="1"/>
</dbReference>
<dbReference type="SUPFAM" id="SSF52058">
    <property type="entry name" value="L domain-like"/>
    <property type="match status" value="1"/>
</dbReference>
<evidence type="ECO:0000256" key="3">
    <source>
        <dbReference type="ARBA" id="ARBA00022614"/>
    </source>
</evidence>
<keyword evidence="3" id="KW-0433">Leucine-rich repeat</keyword>
<name>A0A6G1L6P0_9PEZI</name>
<dbReference type="OrthoDB" id="676979at2759"/>
<sequence length="247" mass="26921">LANWVEGGDVCYFGGVTCAKHPKTKLNTVGGIDFNGFHLGGPEGGMSLEGFLGTLPDIVFFHVNGNNFSGGILDDYSHLDYFYELDLSDNKFSGPFPSQFLTATKLTLFDIRFNKFSGPIPEEVFHLDLEVLFLNNNQFTGSIPTAIGKSGYYYITLANNQLTGGIPQEITQQKDLLEILFDGNTFGGTIPDGPWETVNLTSFYASNCGLTGTIPESLCELPSIVNLNVTGNDLDKELGPSCKKMMK</sequence>
<feature type="non-terminal residue" evidence="6">
    <location>
        <position position="1"/>
    </location>
</feature>
<dbReference type="InterPro" id="IPR032675">
    <property type="entry name" value="LRR_dom_sf"/>
</dbReference>
<dbReference type="Pfam" id="PF00560">
    <property type="entry name" value="LRR_1"/>
    <property type="match status" value="4"/>
</dbReference>
<evidence type="ECO:0000313" key="7">
    <source>
        <dbReference type="Proteomes" id="UP000799436"/>
    </source>
</evidence>
<evidence type="ECO:0000256" key="5">
    <source>
        <dbReference type="ARBA" id="ARBA00022737"/>
    </source>
</evidence>
<keyword evidence="5" id="KW-0677">Repeat</keyword>
<dbReference type="FunFam" id="3.80.10.10:FF:000041">
    <property type="entry name" value="LRR receptor-like serine/threonine-protein kinase ERECTA"/>
    <property type="match status" value="1"/>
</dbReference>
<gene>
    <name evidence="6" type="ORF">EJ03DRAFT_254289</name>
</gene>
<dbReference type="EMBL" id="ML995848">
    <property type="protein sequence ID" value="KAF2768098.1"/>
    <property type="molecule type" value="Genomic_DNA"/>
</dbReference>
<evidence type="ECO:0000256" key="4">
    <source>
        <dbReference type="ARBA" id="ARBA00022729"/>
    </source>
</evidence>
<feature type="non-terminal residue" evidence="6">
    <location>
        <position position="247"/>
    </location>
</feature>
<keyword evidence="7" id="KW-1185">Reference proteome</keyword>
<dbReference type="Gene3D" id="3.80.10.10">
    <property type="entry name" value="Ribonuclease Inhibitor"/>
    <property type="match status" value="3"/>
</dbReference>
<evidence type="ECO:0000256" key="1">
    <source>
        <dbReference type="ARBA" id="ARBA00004613"/>
    </source>
</evidence>
<proteinExistence type="predicted"/>